<dbReference type="Pfam" id="PF11387">
    <property type="entry name" value="DUF2795"/>
    <property type="match status" value="1"/>
</dbReference>
<dbReference type="EMBL" id="QFDM01000002">
    <property type="protein sequence ID" value="MCM2465829.1"/>
    <property type="molecule type" value="Genomic_DNA"/>
</dbReference>
<dbReference type="Proteomes" id="UP001523230">
    <property type="component" value="Unassembled WGS sequence"/>
</dbReference>
<evidence type="ECO:0008006" key="3">
    <source>
        <dbReference type="Google" id="ProtNLM"/>
    </source>
</evidence>
<evidence type="ECO:0000313" key="1">
    <source>
        <dbReference type="EMBL" id="MCM2465829.1"/>
    </source>
</evidence>
<comment type="caution">
    <text evidence="1">The sequence shown here is derived from an EMBL/GenBank/DDBJ whole genome shotgun (WGS) entry which is preliminary data.</text>
</comment>
<keyword evidence="2" id="KW-1185">Reference proteome</keyword>
<accession>A0ABD4TFY0</accession>
<dbReference type="AlphaFoldDB" id="A0ABD4TFY0"/>
<sequence length="89" mass="9946">MMVRIMKGMKESAMGGMSKAAGSLQELDPRIIEQITSRINFPASKDNLISQAKDSGAPQGILDMLNQFEDKQYNSQEDIKSELQKVQQK</sequence>
<reference evidence="1 2" key="1">
    <citation type="submission" date="2018-05" db="EMBL/GenBank/DDBJ databases">
        <title>Isolation and characterization of genus Methanoculleus species and their viruses from deep sea marine sediment offshore southwestern Taiwan.</title>
        <authorList>
            <person name="Wei W.-H."/>
            <person name="Chen W.-C."/>
            <person name="Lai M.-C."/>
            <person name="Chen S.-C."/>
        </authorList>
    </citation>
    <scope>NUCLEOTIDE SEQUENCE [LARGE SCALE GENOMIC DNA]</scope>
    <source>
        <strain evidence="1 2">CWC-02</strain>
    </source>
</reference>
<name>A0ABD4TFY0_9EURY</name>
<organism evidence="1 2">
    <name type="scientific">Methanoculleus oceani</name>
    <dbReference type="NCBI Taxonomy" id="2184756"/>
    <lineage>
        <taxon>Archaea</taxon>
        <taxon>Methanobacteriati</taxon>
        <taxon>Methanobacteriota</taxon>
        <taxon>Stenosarchaea group</taxon>
        <taxon>Methanomicrobia</taxon>
        <taxon>Methanomicrobiales</taxon>
        <taxon>Methanomicrobiaceae</taxon>
        <taxon>Methanoculleus</taxon>
    </lineage>
</organism>
<proteinExistence type="predicted"/>
<protein>
    <recommendedName>
        <fullName evidence="3">DUF2795 domain-containing protein</fullName>
    </recommendedName>
</protein>
<evidence type="ECO:0000313" key="2">
    <source>
        <dbReference type="Proteomes" id="UP001523230"/>
    </source>
</evidence>
<dbReference type="InterPro" id="IPR021527">
    <property type="entry name" value="DUF2795"/>
</dbReference>
<gene>
    <name evidence="1" type="ORF">DIC75_05790</name>
</gene>